<organism evidence="1">
    <name type="scientific">uncultured Phycisphaerae bacterium</name>
    <dbReference type="NCBI Taxonomy" id="904963"/>
    <lineage>
        <taxon>Bacteria</taxon>
        <taxon>Pseudomonadati</taxon>
        <taxon>Planctomycetota</taxon>
        <taxon>Phycisphaerae</taxon>
        <taxon>environmental samples</taxon>
    </lineage>
</organism>
<reference evidence="1" key="1">
    <citation type="submission" date="2020-02" db="EMBL/GenBank/DDBJ databases">
        <authorList>
            <person name="Meier V. D."/>
        </authorList>
    </citation>
    <scope>NUCLEOTIDE SEQUENCE</scope>
    <source>
        <strain evidence="1">AVDCRST_MAG64</strain>
    </source>
</reference>
<dbReference type="AlphaFoldDB" id="A0A6J4NAS3"/>
<dbReference type="EMBL" id="CADCUQ010000188">
    <property type="protein sequence ID" value="CAA9382947.1"/>
    <property type="molecule type" value="Genomic_DNA"/>
</dbReference>
<protein>
    <submittedName>
        <fullName evidence="1">Uncharacterized protein</fullName>
    </submittedName>
</protein>
<name>A0A6J4NAS3_9BACT</name>
<evidence type="ECO:0000313" key="1">
    <source>
        <dbReference type="EMBL" id="CAA9382947.1"/>
    </source>
</evidence>
<sequence length="34" mass="3628">VTHAGPRDARAVRVDYHCRLLCRAGPGRVAPGSL</sequence>
<accession>A0A6J4NAS3</accession>
<feature type="non-terminal residue" evidence="1">
    <location>
        <position position="34"/>
    </location>
</feature>
<proteinExistence type="predicted"/>
<feature type="non-terminal residue" evidence="1">
    <location>
        <position position="1"/>
    </location>
</feature>
<gene>
    <name evidence="1" type="ORF">AVDCRST_MAG64-780</name>
</gene>